<keyword evidence="2" id="KW-0238">DNA-binding</keyword>
<comment type="caution">
    <text evidence="5">The sequence shown here is derived from an EMBL/GenBank/DDBJ whole genome shotgun (WGS) entry which is preliminary data.</text>
</comment>
<dbReference type="PROSITE" id="PS01124">
    <property type="entry name" value="HTH_ARAC_FAMILY_2"/>
    <property type="match status" value="1"/>
</dbReference>
<sequence>MSNSSSIIRVKTISEMHKNLGLDSPQHPLVSVLPIDERLANFDYGDHTYTLDFYQVAMKSNIKGHITYGRNSYDFQEGSMVFTQPGQTQKFERNEDITSARGWVLFFHPDLIRRSELGKTIGGYSFFSYDVHEALHLSEGERTILTDLVEKIKEEYHQNIDKHTQKLIVNNISLILDYCMRYYDRQFYVRTNLNQDTIGKFEHILQGYYENEQADALGLPTVQWCGKELGMSPGYLSDLLKKETGVNAQQHIQYFIVEEAKNRLLGSQAQVGQIGYDLGFEYPQHFSKFFKNKTGMTPAQYRKVS</sequence>
<dbReference type="GO" id="GO:0003700">
    <property type="term" value="F:DNA-binding transcription factor activity"/>
    <property type="evidence" value="ECO:0007669"/>
    <property type="project" value="InterPro"/>
</dbReference>
<proteinExistence type="predicted"/>
<evidence type="ECO:0000313" key="5">
    <source>
        <dbReference type="EMBL" id="GLS26829.1"/>
    </source>
</evidence>
<evidence type="ECO:0000256" key="3">
    <source>
        <dbReference type="ARBA" id="ARBA00023163"/>
    </source>
</evidence>
<dbReference type="AlphaFoldDB" id="A0AA37T6P8"/>
<organism evidence="5 6">
    <name type="scientific">Marinibactrum halimedae</name>
    <dbReference type="NCBI Taxonomy" id="1444977"/>
    <lineage>
        <taxon>Bacteria</taxon>
        <taxon>Pseudomonadati</taxon>
        <taxon>Pseudomonadota</taxon>
        <taxon>Gammaproteobacteria</taxon>
        <taxon>Cellvibrionales</taxon>
        <taxon>Cellvibrionaceae</taxon>
        <taxon>Marinibactrum</taxon>
    </lineage>
</organism>
<dbReference type="InterPro" id="IPR018060">
    <property type="entry name" value="HTH_AraC"/>
</dbReference>
<dbReference type="SMART" id="SM00342">
    <property type="entry name" value="HTH_ARAC"/>
    <property type="match status" value="1"/>
</dbReference>
<dbReference type="PANTHER" id="PTHR43280:SF32">
    <property type="entry name" value="TRANSCRIPTIONAL REGULATORY PROTEIN"/>
    <property type="match status" value="1"/>
</dbReference>
<evidence type="ECO:0000256" key="1">
    <source>
        <dbReference type="ARBA" id="ARBA00023015"/>
    </source>
</evidence>
<dbReference type="InterPro" id="IPR009057">
    <property type="entry name" value="Homeodomain-like_sf"/>
</dbReference>
<dbReference type="EMBL" id="BSPD01000062">
    <property type="protein sequence ID" value="GLS26829.1"/>
    <property type="molecule type" value="Genomic_DNA"/>
</dbReference>
<dbReference type="RefSeq" id="WP_232593631.1">
    <property type="nucleotide sequence ID" value="NZ_BSPD01000062.1"/>
</dbReference>
<dbReference type="Proteomes" id="UP001156870">
    <property type="component" value="Unassembled WGS sequence"/>
</dbReference>
<feature type="domain" description="HTH araC/xylS-type" evidence="4">
    <location>
        <begin position="202"/>
        <end position="304"/>
    </location>
</feature>
<dbReference type="SUPFAM" id="SSF46689">
    <property type="entry name" value="Homeodomain-like"/>
    <property type="match status" value="1"/>
</dbReference>
<keyword evidence="6" id="KW-1185">Reference proteome</keyword>
<reference evidence="5 6" key="1">
    <citation type="journal article" date="2014" name="Int. J. Syst. Evol. Microbiol.">
        <title>Complete genome sequence of Corynebacterium casei LMG S-19264T (=DSM 44701T), isolated from a smear-ripened cheese.</title>
        <authorList>
            <consortium name="US DOE Joint Genome Institute (JGI-PGF)"/>
            <person name="Walter F."/>
            <person name="Albersmeier A."/>
            <person name="Kalinowski J."/>
            <person name="Ruckert C."/>
        </authorList>
    </citation>
    <scope>NUCLEOTIDE SEQUENCE [LARGE SCALE GENOMIC DNA]</scope>
    <source>
        <strain evidence="5 6">NBRC 110095</strain>
    </source>
</reference>
<evidence type="ECO:0000256" key="2">
    <source>
        <dbReference type="ARBA" id="ARBA00023125"/>
    </source>
</evidence>
<keyword evidence="3" id="KW-0804">Transcription</keyword>
<dbReference type="Pfam" id="PF12833">
    <property type="entry name" value="HTH_18"/>
    <property type="match status" value="1"/>
</dbReference>
<accession>A0AA37T6P8</accession>
<dbReference type="PANTHER" id="PTHR43280">
    <property type="entry name" value="ARAC-FAMILY TRANSCRIPTIONAL REGULATOR"/>
    <property type="match status" value="1"/>
</dbReference>
<dbReference type="Gene3D" id="1.10.10.60">
    <property type="entry name" value="Homeodomain-like"/>
    <property type="match status" value="2"/>
</dbReference>
<protein>
    <submittedName>
        <fullName evidence="5">AraC family transcriptional regulator</fullName>
    </submittedName>
</protein>
<keyword evidence="1" id="KW-0805">Transcription regulation</keyword>
<dbReference type="PRINTS" id="PR00032">
    <property type="entry name" value="HTHARAC"/>
</dbReference>
<evidence type="ECO:0000313" key="6">
    <source>
        <dbReference type="Proteomes" id="UP001156870"/>
    </source>
</evidence>
<gene>
    <name evidence="5" type="ORF">GCM10007877_25480</name>
</gene>
<dbReference type="InterPro" id="IPR020449">
    <property type="entry name" value="Tscrpt_reg_AraC-type_HTH"/>
</dbReference>
<dbReference type="GO" id="GO:0043565">
    <property type="term" value="F:sequence-specific DNA binding"/>
    <property type="evidence" value="ECO:0007669"/>
    <property type="project" value="InterPro"/>
</dbReference>
<name>A0AA37T6P8_9GAMM</name>
<evidence type="ECO:0000259" key="4">
    <source>
        <dbReference type="PROSITE" id="PS01124"/>
    </source>
</evidence>